<evidence type="ECO:0000256" key="14">
    <source>
        <dbReference type="PROSITE-ProRule" id="PRU00560"/>
    </source>
</evidence>
<dbReference type="Gene3D" id="3.40.50.300">
    <property type="entry name" value="P-loop containing nucleotide triphosphate hydrolases"/>
    <property type="match status" value="3"/>
</dbReference>
<dbReference type="Gene3D" id="1.10.486.10">
    <property type="entry name" value="PCRA, domain 4"/>
    <property type="match status" value="1"/>
</dbReference>
<dbReference type="PROSITE" id="PS51217">
    <property type="entry name" value="UVRD_HELICASE_CTER"/>
    <property type="match status" value="1"/>
</dbReference>
<feature type="coiled-coil region" evidence="15">
    <location>
        <begin position="251"/>
        <end position="300"/>
    </location>
</feature>
<evidence type="ECO:0000256" key="7">
    <source>
        <dbReference type="ARBA" id="ARBA00022840"/>
    </source>
</evidence>
<dbReference type="InterPro" id="IPR014016">
    <property type="entry name" value="UvrD-like_ATP-bd"/>
</dbReference>
<evidence type="ECO:0000256" key="15">
    <source>
        <dbReference type="SAM" id="Coils"/>
    </source>
</evidence>
<dbReference type="Pfam" id="PF12705">
    <property type="entry name" value="PDDEXK_1"/>
    <property type="match status" value="1"/>
</dbReference>
<evidence type="ECO:0000256" key="9">
    <source>
        <dbReference type="ARBA" id="ARBA00023204"/>
    </source>
</evidence>
<evidence type="ECO:0000259" key="17">
    <source>
        <dbReference type="PROSITE" id="PS51217"/>
    </source>
</evidence>
<feature type="domain" description="UvrD-like helicase C-terminal" evidence="17">
    <location>
        <begin position="394"/>
        <end position="652"/>
    </location>
</feature>
<dbReference type="InterPro" id="IPR027417">
    <property type="entry name" value="P-loop_NTPase"/>
</dbReference>
<dbReference type="InterPro" id="IPR000212">
    <property type="entry name" value="DNA_helicase_UvrD/REP"/>
</dbReference>
<dbReference type="GO" id="GO:0003677">
    <property type="term" value="F:DNA binding"/>
    <property type="evidence" value="ECO:0007669"/>
    <property type="project" value="UniProtKB-KW"/>
</dbReference>
<evidence type="ECO:0000256" key="13">
    <source>
        <dbReference type="ARBA" id="ARBA00048988"/>
    </source>
</evidence>
<keyword evidence="4 14" id="KW-0378">Hydrolase</keyword>
<dbReference type="PANTHER" id="PTHR11070:SF67">
    <property type="entry name" value="DNA 3'-5' HELICASE"/>
    <property type="match status" value="1"/>
</dbReference>
<evidence type="ECO:0000256" key="4">
    <source>
        <dbReference type="ARBA" id="ARBA00022801"/>
    </source>
</evidence>
<keyword evidence="7 14" id="KW-0067">ATP-binding</keyword>
<dbReference type="Pfam" id="PF13361">
    <property type="entry name" value="UvrD_C"/>
    <property type="match status" value="1"/>
</dbReference>
<comment type="catalytic activity">
    <reaction evidence="13">
        <text>ATP + H2O = ADP + phosphate + H(+)</text>
        <dbReference type="Rhea" id="RHEA:13065"/>
        <dbReference type="ChEBI" id="CHEBI:15377"/>
        <dbReference type="ChEBI" id="CHEBI:15378"/>
        <dbReference type="ChEBI" id="CHEBI:30616"/>
        <dbReference type="ChEBI" id="CHEBI:43474"/>
        <dbReference type="ChEBI" id="CHEBI:456216"/>
        <dbReference type="EC" id="5.6.2.4"/>
    </reaction>
</comment>
<dbReference type="Pfam" id="PF00580">
    <property type="entry name" value="UvrD-helicase"/>
    <property type="match status" value="1"/>
</dbReference>
<feature type="binding site" evidence="14">
    <location>
        <begin position="22"/>
        <end position="29"/>
    </location>
    <ligand>
        <name>ATP</name>
        <dbReference type="ChEBI" id="CHEBI:30616"/>
    </ligand>
</feature>
<dbReference type="GO" id="GO:0004527">
    <property type="term" value="F:exonuclease activity"/>
    <property type="evidence" value="ECO:0007669"/>
    <property type="project" value="UniProtKB-KW"/>
</dbReference>
<dbReference type="EMBL" id="UGTH01000001">
    <property type="protein sequence ID" value="SUB74475.1"/>
    <property type="molecule type" value="Genomic_DNA"/>
</dbReference>
<evidence type="ECO:0000256" key="11">
    <source>
        <dbReference type="ARBA" id="ARBA00034617"/>
    </source>
</evidence>
<keyword evidence="9" id="KW-0234">DNA repair</keyword>
<evidence type="ECO:0000313" key="19">
    <source>
        <dbReference type="Proteomes" id="UP000254777"/>
    </source>
</evidence>
<keyword evidence="5 14" id="KW-0347">Helicase</keyword>
<evidence type="ECO:0000256" key="6">
    <source>
        <dbReference type="ARBA" id="ARBA00022839"/>
    </source>
</evidence>
<evidence type="ECO:0000259" key="16">
    <source>
        <dbReference type="PROSITE" id="PS51198"/>
    </source>
</evidence>
<dbReference type="Gene3D" id="3.90.320.10">
    <property type="match status" value="1"/>
</dbReference>
<keyword evidence="1" id="KW-0540">Nuclease</keyword>
<gene>
    <name evidence="18" type="primary">addA</name>
    <name evidence="18" type="ORF">NCTC11088_00220</name>
</gene>
<dbReference type="GO" id="GO:0016887">
    <property type="term" value="F:ATP hydrolysis activity"/>
    <property type="evidence" value="ECO:0007669"/>
    <property type="project" value="RHEA"/>
</dbReference>
<dbReference type="CDD" id="cd17932">
    <property type="entry name" value="DEXQc_UvrD"/>
    <property type="match status" value="1"/>
</dbReference>
<accession>A0A379DAB0</accession>
<sequence length="1004" mass="117335">MELNAIQKAAAENIDDDIVLMAGAGTGKTQVLTNRFLNILKSGEDIENILAITFTKKAAAEMKLKIKRALLNSNDPMLRERQKYISKASIYTIHGFCSELISKYPINVGIDPEYKVIESQDSTKLLENSIKHVLNKNIDDLHDLMFETKNVTVEFLESELMGMYCDIKNLGYTFEKVRENTEKTLESLQELDFSKLIELLNEYLDGMVRRNKFKDFTEQEEYIKFLNEPTIDFLEEIKNNLGTSTKQAELIEEIKEEILKLQMHLELENVNYINLVLKLISEIDEEYRQAKDNMNALDYDDLQEYAIKVLETVKLNYKYVMVDEFQDTNHIQTKILDILKEKNKDLNLFVVGDPKQSIYSFRGGSIQTYRDYIRKMQSCGAKAFELSENYRSSKKLIESYNILFKSLMGDEYSNLNHNVEGEEKFKILESEDEVKSVADYVESLIDSGVPQGEIALIYRKKKNMESMERELVKRNIEVSNTATRFYKNREIQDLIITLKAIYNSEDIISYLSYLKTPEVGLSENAIFLLANEYVEYREWGEDFLNLLSDSDREKFSVAVDKLEKLREYSKVLSISSLVEKIILELDFYEIAYYFKGETGIKNLKQLIMYAINYECAYSSNILDFLAHIEDLEIEQEPSSTAVNLITTHKSKGLEYDYVILMDGDQPYKMRNGNSLFQIGEMGIGVNIEGRNSIFKINKRENELRQLEEELRIFYVACTRAKKVLVFAYNSNLAKIPDKTYKKLLFESELNEFDYLDLEVKNKKRRVESFISKQKSDDKLSLYKKTLIRDNYYSKTGISEYYSVSQYMLYREDKDLYFKRYVLDNDAQLNLGGSIGQIDPIIKGNIIHKYAEKPKENIDLFIEGELQRYGIEYEIENILELKELIEYYNKNSNEAIHKEWEFYLSIENAIIHGFIDEVRSTENGIEIIDIKTGRMNKKKIEHYSSQLQIYSYAYSKITGNKVNSAKLFSLADKREYIIDISEEILEERILDFKRFVEEVQNSNKI</sequence>
<dbReference type="SUPFAM" id="SSF52980">
    <property type="entry name" value="Restriction endonuclease-like"/>
    <property type="match status" value="1"/>
</dbReference>
<dbReference type="AlphaFoldDB" id="A0A379DAB0"/>
<evidence type="ECO:0000313" key="18">
    <source>
        <dbReference type="EMBL" id="SUB74475.1"/>
    </source>
</evidence>
<evidence type="ECO:0000256" key="12">
    <source>
        <dbReference type="ARBA" id="ARBA00034808"/>
    </source>
</evidence>
<protein>
    <recommendedName>
        <fullName evidence="12">DNA 3'-5' helicase</fullName>
        <ecNumber evidence="12">5.6.2.4</ecNumber>
    </recommendedName>
</protein>
<evidence type="ECO:0000256" key="8">
    <source>
        <dbReference type="ARBA" id="ARBA00023125"/>
    </source>
</evidence>
<keyword evidence="6" id="KW-0269">Exonuclease</keyword>
<dbReference type="RefSeq" id="WP_004822992.1">
    <property type="nucleotide sequence ID" value="NZ_UGTH01000001.1"/>
</dbReference>
<keyword evidence="2 14" id="KW-0547">Nucleotide-binding</keyword>
<dbReference type="InterPro" id="IPR038726">
    <property type="entry name" value="PDDEXK_AddAB-type"/>
</dbReference>
<dbReference type="PANTHER" id="PTHR11070">
    <property type="entry name" value="UVRD / RECB / PCRA DNA HELICASE FAMILY MEMBER"/>
    <property type="match status" value="1"/>
</dbReference>
<dbReference type="EC" id="5.6.2.4" evidence="12"/>
<keyword evidence="3" id="KW-0227">DNA damage</keyword>
<keyword evidence="15" id="KW-0175">Coiled coil</keyword>
<evidence type="ECO:0000256" key="1">
    <source>
        <dbReference type="ARBA" id="ARBA00022722"/>
    </source>
</evidence>
<reference evidence="18 19" key="1">
    <citation type="submission" date="2018-06" db="EMBL/GenBank/DDBJ databases">
        <authorList>
            <consortium name="Pathogen Informatics"/>
            <person name="Doyle S."/>
        </authorList>
    </citation>
    <scope>NUCLEOTIDE SEQUENCE [LARGE SCALE GENOMIC DNA]</scope>
    <source>
        <strain evidence="18 19">NCTC11088</strain>
    </source>
</reference>
<dbReference type="SUPFAM" id="SSF52540">
    <property type="entry name" value="P-loop containing nucleoside triphosphate hydrolases"/>
    <property type="match status" value="1"/>
</dbReference>
<evidence type="ECO:0000256" key="10">
    <source>
        <dbReference type="ARBA" id="ARBA00023235"/>
    </source>
</evidence>
<dbReference type="GO" id="GO:0000725">
    <property type="term" value="P:recombinational repair"/>
    <property type="evidence" value="ECO:0007669"/>
    <property type="project" value="TreeGrafter"/>
</dbReference>
<dbReference type="Proteomes" id="UP000254777">
    <property type="component" value="Unassembled WGS sequence"/>
</dbReference>
<dbReference type="GO" id="GO:0005524">
    <property type="term" value="F:ATP binding"/>
    <property type="evidence" value="ECO:0007669"/>
    <property type="project" value="UniProtKB-UniRule"/>
</dbReference>
<dbReference type="GO" id="GO:0005829">
    <property type="term" value="C:cytosol"/>
    <property type="evidence" value="ECO:0007669"/>
    <property type="project" value="TreeGrafter"/>
</dbReference>
<organism evidence="18 19">
    <name type="scientific">Peptoniphilus indolicus</name>
    <dbReference type="NCBI Taxonomy" id="33030"/>
    <lineage>
        <taxon>Bacteria</taxon>
        <taxon>Bacillati</taxon>
        <taxon>Bacillota</taxon>
        <taxon>Tissierellia</taxon>
        <taxon>Tissierellales</taxon>
        <taxon>Peptoniphilaceae</taxon>
        <taxon>Peptoniphilus</taxon>
    </lineage>
</organism>
<comment type="catalytic activity">
    <reaction evidence="11">
        <text>Couples ATP hydrolysis with the unwinding of duplex DNA by translocating in the 3'-5' direction.</text>
        <dbReference type="EC" id="5.6.2.4"/>
    </reaction>
</comment>
<evidence type="ECO:0000256" key="3">
    <source>
        <dbReference type="ARBA" id="ARBA00022763"/>
    </source>
</evidence>
<dbReference type="InterPro" id="IPR011335">
    <property type="entry name" value="Restrct_endonuc-II-like"/>
</dbReference>
<evidence type="ECO:0000256" key="5">
    <source>
        <dbReference type="ARBA" id="ARBA00022806"/>
    </source>
</evidence>
<dbReference type="PROSITE" id="PS51198">
    <property type="entry name" value="UVRD_HELICASE_ATP_BIND"/>
    <property type="match status" value="1"/>
</dbReference>
<keyword evidence="8" id="KW-0238">DNA-binding</keyword>
<evidence type="ECO:0000256" key="2">
    <source>
        <dbReference type="ARBA" id="ARBA00022741"/>
    </source>
</evidence>
<proteinExistence type="predicted"/>
<keyword evidence="10" id="KW-0413">Isomerase</keyword>
<dbReference type="InterPro" id="IPR011604">
    <property type="entry name" value="PDDEXK-like_dom_sf"/>
</dbReference>
<dbReference type="InterPro" id="IPR014017">
    <property type="entry name" value="DNA_helicase_UvrD-like_C"/>
</dbReference>
<feature type="domain" description="UvrD-like helicase ATP-binding" evidence="16">
    <location>
        <begin position="1"/>
        <end position="393"/>
    </location>
</feature>
<name>A0A379DAB0_9FIRM</name>
<dbReference type="GO" id="GO:0043138">
    <property type="term" value="F:3'-5' DNA helicase activity"/>
    <property type="evidence" value="ECO:0007669"/>
    <property type="project" value="UniProtKB-EC"/>
</dbReference>